<name>A0ABU5Z504_9MYCO</name>
<keyword evidence="2" id="KW-1185">Reference proteome</keyword>
<protein>
    <recommendedName>
        <fullName evidence="3">DUF222 domain-containing protein</fullName>
    </recommendedName>
</protein>
<dbReference type="RefSeq" id="WP_329779715.1">
    <property type="nucleotide sequence ID" value="NZ_JAYJJQ010000033.1"/>
</dbReference>
<dbReference type="EMBL" id="JAYJJQ010000033">
    <property type="protein sequence ID" value="MEB3071699.1"/>
    <property type="molecule type" value="Genomic_DNA"/>
</dbReference>
<sequence length="163" mass="17554">MLNPTCPDLLRAIIANMDEVVLPQLEGPHALSAGKNIKLLLAHVIYRLEHEGESLATDNAEKRSVLATLTERAGASELRARLDGIPDAGRYVRVEDLAVEAIRLRELAVDASLYVHHNAATLGAAATAECLGPLRAQLRAQLDRDSAAVSHLSPAEIYDHKGV</sequence>
<accession>A0ABU5Z504</accession>
<evidence type="ECO:0000313" key="2">
    <source>
        <dbReference type="Proteomes" id="UP001299283"/>
    </source>
</evidence>
<proteinExistence type="predicted"/>
<evidence type="ECO:0008006" key="3">
    <source>
        <dbReference type="Google" id="ProtNLM"/>
    </source>
</evidence>
<dbReference type="Proteomes" id="UP001299283">
    <property type="component" value="Unassembled WGS sequence"/>
</dbReference>
<reference evidence="1 2" key="1">
    <citation type="submission" date="2023-12" db="EMBL/GenBank/DDBJ databases">
        <title>Description of new species of Mycobacterium terrae complex isolated from sewage at the Sao Paulo Zoological Park Foundation in Brazil.</title>
        <authorList>
            <person name="Romagnoli C.L."/>
            <person name="Conceicao E.C."/>
            <person name="Machado E."/>
            <person name="Barreto L.B.P.F."/>
            <person name="Sharma A."/>
            <person name="Silva N.M."/>
            <person name="Marques L.E."/>
            <person name="Juliana M.A."/>
            <person name="Lourenco M.C.S."/>
            <person name="Digiampietri L.A."/>
            <person name="Suffys P.N."/>
            <person name="Viana-Niero C."/>
        </authorList>
    </citation>
    <scope>NUCLEOTIDE SEQUENCE [LARGE SCALE GENOMIC DNA]</scope>
    <source>
        <strain evidence="1 2">MYC017</strain>
    </source>
</reference>
<comment type="caution">
    <text evidence="1">The sequence shown here is derived from an EMBL/GenBank/DDBJ whole genome shotgun (WGS) entry which is preliminary data.</text>
</comment>
<organism evidence="1 2">
    <name type="scientific">[Mycobacterium] vasticus</name>
    <dbReference type="NCBI Taxonomy" id="2875777"/>
    <lineage>
        <taxon>Bacteria</taxon>
        <taxon>Bacillati</taxon>
        <taxon>Actinomycetota</taxon>
        <taxon>Actinomycetes</taxon>
        <taxon>Mycobacteriales</taxon>
        <taxon>Mycobacteriaceae</taxon>
        <taxon>Mycolicibacter</taxon>
    </lineage>
</organism>
<evidence type="ECO:0000313" key="1">
    <source>
        <dbReference type="EMBL" id="MEB3071699.1"/>
    </source>
</evidence>
<gene>
    <name evidence="1" type="ORF">K5L39_21215</name>
</gene>